<evidence type="ECO:0000256" key="4">
    <source>
        <dbReference type="ARBA" id="ARBA00035204"/>
    </source>
</evidence>
<proteinExistence type="inferred from homology"/>
<dbReference type="GO" id="GO:0006412">
    <property type="term" value="P:translation"/>
    <property type="evidence" value="ECO:0007669"/>
    <property type="project" value="UniProtKB-UniRule"/>
</dbReference>
<evidence type="ECO:0000256" key="5">
    <source>
        <dbReference type="HAMAP-Rule" id="MF_00374"/>
    </source>
</evidence>
<dbReference type="RefSeq" id="WP_133881696.1">
    <property type="nucleotide sequence ID" value="NZ_MWIN01000010.1"/>
</dbReference>
<keyword evidence="3 5" id="KW-0687">Ribonucleoprotein</keyword>
<dbReference type="SUPFAM" id="SSF46561">
    <property type="entry name" value="Ribosomal protein L29 (L29p)"/>
    <property type="match status" value="1"/>
</dbReference>
<dbReference type="Proteomes" id="UP000295341">
    <property type="component" value="Unassembled WGS sequence"/>
</dbReference>
<evidence type="ECO:0000313" key="7">
    <source>
        <dbReference type="Proteomes" id="UP000295341"/>
    </source>
</evidence>
<name>A0A4S3K5U2_9GAMM</name>
<sequence length="66" mass="7551">MKTTDYVKSLRSKDAAGLKAELTALRQEQFNLRMQASMGQMNQSHLTRDARKKVARVQTLLNQKSK</sequence>
<comment type="similarity">
    <text evidence="1 5">Belongs to the universal ribosomal protein uL29 family.</text>
</comment>
<dbReference type="InterPro" id="IPR050063">
    <property type="entry name" value="Ribosomal_protein_uL29"/>
</dbReference>
<dbReference type="AlphaFoldDB" id="A0A4S3K5U2"/>
<gene>
    <name evidence="5" type="primary">rpmC</name>
    <name evidence="6" type="ORF">DFR24_2470</name>
</gene>
<dbReference type="EMBL" id="SOBT01000009">
    <property type="protein sequence ID" value="TDU28111.1"/>
    <property type="molecule type" value="Genomic_DNA"/>
</dbReference>
<comment type="caution">
    <text evidence="6">The sequence shown here is derived from an EMBL/GenBank/DDBJ whole genome shotgun (WGS) entry which is preliminary data.</text>
</comment>
<dbReference type="HAMAP" id="MF_00374">
    <property type="entry name" value="Ribosomal_uL29"/>
    <property type="match status" value="1"/>
</dbReference>
<keyword evidence="7" id="KW-1185">Reference proteome</keyword>
<dbReference type="InterPro" id="IPR001854">
    <property type="entry name" value="Ribosomal_uL29"/>
</dbReference>
<evidence type="ECO:0000256" key="2">
    <source>
        <dbReference type="ARBA" id="ARBA00022980"/>
    </source>
</evidence>
<dbReference type="CDD" id="cd00427">
    <property type="entry name" value="Ribosomal_L29_HIP"/>
    <property type="match status" value="1"/>
</dbReference>
<dbReference type="Pfam" id="PF00831">
    <property type="entry name" value="Ribosomal_L29"/>
    <property type="match status" value="1"/>
</dbReference>
<dbReference type="GO" id="GO:0022625">
    <property type="term" value="C:cytosolic large ribosomal subunit"/>
    <property type="evidence" value="ECO:0007669"/>
    <property type="project" value="TreeGrafter"/>
</dbReference>
<evidence type="ECO:0000313" key="6">
    <source>
        <dbReference type="EMBL" id="TDU28111.1"/>
    </source>
</evidence>
<dbReference type="GO" id="GO:0003735">
    <property type="term" value="F:structural constituent of ribosome"/>
    <property type="evidence" value="ECO:0007669"/>
    <property type="project" value="InterPro"/>
</dbReference>
<evidence type="ECO:0000256" key="1">
    <source>
        <dbReference type="ARBA" id="ARBA00009254"/>
    </source>
</evidence>
<protein>
    <recommendedName>
        <fullName evidence="4 5">Large ribosomal subunit protein uL29</fullName>
    </recommendedName>
</protein>
<dbReference type="InterPro" id="IPR036049">
    <property type="entry name" value="Ribosomal_uL29_sf"/>
</dbReference>
<dbReference type="PANTHER" id="PTHR10916:SF0">
    <property type="entry name" value="LARGE RIBOSOMAL SUBUNIT PROTEIN UL29C"/>
    <property type="match status" value="1"/>
</dbReference>
<dbReference type="OrthoDB" id="9815192at2"/>
<accession>A0A4S3K5U2</accession>
<dbReference type="NCBIfam" id="TIGR00012">
    <property type="entry name" value="L29"/>
    <property type="match status" value="1"/>
</dbReference>
<dbReference type="Gene3D" id="6.10.140.1970">
    <property type="match status" value="1"/>
</dbReference>
<organism evidence="6 7">
    <name type="scientific">Panacagrimonas perspica</name>
    <dbReference type="NCBI Taxonomy" id="381431"/>
    <lineage>
        <taxon>Bacteria</taxon>
        <taxon>Pseudomonadati</taxon>
        <taxon>Pseudomonadota</taxon>
        <taxon>Gammaproteobacteria</taxon>
        <taxon>Nevskiales</taxon>
        <taxon>Nevskiaceae</taxon>
        <taxon>Panacagrimonas</taxon>
    </lineage>
</organism>
<keyword evidence="2 5" id="KW-0689">Ribosomal protein</keyword>
<evidence type="ECO:0000256" key="3">
    <source>
        <dbReference type="ARBA" id="ARBA00023274"/>
    </source>
</evidence>
<reference evidence="6 7" key="1">
    <citation type="submission" date="2019-03" db="EMBL/GenBank/DDBJ databases">
        <title>Genomic Encyclopedia of Type Strains, Phase IV (KMG-IV): sequencing the most valuable type-strain genomes for metagenomic binning, comparative biology and taxonomic classification.</title>
        <authorList>
            <person name="Goeker M."/>
        </authorList>
    </citation>
    <scope>NUCLEOTIDE SEQUENCE [LARGE SCALE GENOMIC DNA]</scope>
    <source>
        <strain evidence="6 7">DSM 26377</strain>
    </source>
</reference>
<dbReference type="PANTHER" id="PTHR10916">
    <property type="entry name" value="60S RIBOSOMAL PROTEIN L35/50S RIBOSOMAL PROTEIN L29"/>
    <property type="match status" value="1"/>
</dbReference>